<feature type="transmembrane region" description="Helical" evidence="1">
    <location>
        <begin position="136"/>
        <end position="155"/>
    </location>
</feature>
<feature type="transmembrane region" description="Helical" evidence="1">
    <location>
        <begin position="39"/>
        <end position="61"/>
    </location>
</feature>
<feature type="transmembrane region" description="Helical" evidence="1">
    <location>
        <begin position="111"/>
        <end position="129"/>
    </location>
</feature>
<feature type="transmembrane region" description="Helical" evidence="1">
    <location>
        <begin position="12"/>
        <end position="33"/>
    </location>
</feature>
<dbReference type="Pfam" id="PF04240">
    <property type="entry name" value="Caroten_synth"/>
    <property type="match status" value="1"/>
</dbReference>
<proteinExistence type="predicted"/>
<keyword evidence="1" id="KW-1133">Transmembrane helix</keyword>
<evidence type="ECO:0000313" key="3">
    <source>
        <dbReference type="Proteomes" id="UP001595604"/>
    </source>
</evidence>
<feature type="transmembrane region" description="Helical" evidence="1">
    <location>
        <begin position="186"/>
        <end position="205"/>
    </location>
</feature>
<dbReference type="PANTHER" id="PTHR39419:SF1">
    <property type="entry name" value="SLL0814 PROTEIN"/>
    <property type="match status" value="1"/>
</dbReference>
<feature type="transmembrane region" description="Helical" evidence="1">
    <location>
        <begin position="68"/>
        <end position="91"/>
    </location>
</feature>
<accession>A0ABV7IR51</accession>
<comment type="caution">
    <text evidence="2">The sequence shown here is derived from an EMBL/GenBank/DDBJ whole genome shotgun (WGS) entry which is preliminary data.</text>
</comment>
<reference evidence="3" key="1">
    <citation type="journal article" date="2019" name="Int. J. Syst. Evol. Microbiol.">
        <title>The Global Catalogue of Microorganisms (GCM) 10K type strain sequencing project: providing services to taxonomists for standard genome sequencing and annotation.</title>
        <authorList>
            <consortium name="The Broad Institute Genomics Platform"/>
            <consortium name="The Broad Institute Genome Sequencing Center for Infectious Disease"/>
            <person name="Wu L."/>
            <person name="Ma J."/>
        </authorList>
    </citation>
    <scope>NUCLEOTIDE SEQUENCE [LARGE SCALE GENOMIC DNA]</scope>
    <source>
        <strain evidence="3">KCTC 42984</strain>
    </source>
</reference>
<protein>
    <submittedName>
        <fullName evidence="2">Carotenoid biosynthesis protein</fullName>
    </submittedName>
</protein>
<dbReference type="EMBL" id="JBHRTQ010000005">
    <property type="protein sequence ID" value="MFC3173726.1"/>
    <property type="molecule type" value="Genomic_DNA"/>
</dbReference>
<dbReference type="InterPro" id="IPR007354">
    <property type="entry name" value="CruF-like"/>
</dbReference>
<keyword evidence="1" id="KW-0472">Membrane</keyword>
<gene>
    <name evidence="2" type="ORF">ACFOD9_05620</name>
</gene>
<evidence type="ECO:0000313" key="2">
    <source>
        <dbReference type="EMBL" id="MFC3173726.1"/>
    </source>
</evidence>
<dbReference type="Proteomes" id="UP001595604">
    <property type="component" value="Unassembled WGS sequence"/>
</dbReference>
<feature type="transmembrane region" description="Helical" evidence="1">
    <location>
        <begin position="217"/>
        <end position="240"/>
    </location>
</feature>
<evidence type="ECO:0000256" key="1">
    <source>
        <dbReference type="SAM" id="Phobius"/>
    </source>
</evidence>
<sequence length="283" mass="30254">MNAEAGGSAKGLRLCLGIGVAWVLSFAGALLLGPAGAGAAFGGVMLLALIGLVLVQAVLLYGWRGAALYLVLGTAIGFSLEASSVATGFPFGSYVHNLAGPKPAGVPIQAILTYVLAGWYGWTIARAILLDRPERLTGAARFTVPLIAAFVLTGLDLPNDPIGATIRHDWTYKYPSGYFGVPLTNYLGWIFTGWVLFQLFALIEHRFPAGPAARSRWFWLMPCLVWLLMPLQFVASWLSAPAGVVTLKQSTFVIADMHEAGLITGLFGMTLPALIGIFRLFRN</sequence>
<keyword evidence="1" id="KW-0812">Transmembrane</keyword>
<feature type="transmembrane region" description="Helical" evidence="1">
    <location>
        <begin position="260"/>
        <end position="281"/>
    </location>
</feature>
<name>A0ABV7IR51_9SPHN</name>
<keyword evidence="3" id="KW-1185">Reference proteome</keyword>
<dbReference type="PANTHER" id="PTHR39419">
    <property type="entry name" value="SLL0814 PROTEIN"/>
    <property type="match status" value="1"/>
</dbReference>
<organism evidence="2 3">
    <name type="scientific">Novosphingobium bradum</name>
    <dbReference type="NCBI Taxonomy" id="1737444"/>
    <lineage>
        <taxon>Bacteria</taxon>
        <taxon>Pseudomonadati</taxon>
        <taxon>Pseudomonadota</taxon>
        <taxon>Alphaproteobacteria</taxon>
        <taxon>Sphingomonadales</taxon>
        <taxon>Sphingomonadaceae</taxon>
        <taxon>Novosphingobium</taxon>
    </lineage>
</organism>